<dbReference type="GO" id="GO:0043138">
    <property type="term" value="F:3'-5' DNA helicase activity"/>
    <property type="evidence" value="ECO:0007669"/>
    <property type="project" value="TreeGrafter"/>
</dbReference>
<dbReference type="SUPFAM" id="SSF52540">
    <property type="entry name" value="P-loop containing nucleoside triphosphate hydrolases"/>
    <property type="match status" value="1"/>
</dbReference>
<evidence type="ECO:0000256" key="6">
    <source>
        <dbReference type="ARBA" id="ARBA00044535"/>
    </source>
</evidence>
<dbReference type="InterPro" id="IPR014001">
    <property type="entry name" value="Helicase_ATP-bd"/>
</dbReference>
<evidence type="ECO:0000313" key="10">
    <source>
        <dbReference type="EMBL" id="KRM02695.1"/>
    </source>
</evidence>
<dbReference type="InterPro" id="IPR004589">
    <property type="entry name" value="DNA_helicase_ATP-dep_RecQ"/>
</dbReference>
<dbReference type="InterPro" id="IPR001650">
    <property type="entry name" value="Helicase_C-like"/>
</dbReference>
<organism evidence="10 11">
    <name type="scientific">Limosilactobacillus gastricus DSM 16045</name>
    <dbReference type="NCBI Taxonomy" id="1423749"/>
    <lineage>
        <taxon>Bacteria</taxon>
        <taxon>Bacillati</taxon>
        <taxon>Bacillota</taxon>
        <taxon>Bacilli</taxon>
        <taxon>Lactobacillales</taxon>
        <taxon>Lactobacillaceae</taxon>
        <taxon>Limosilactobacillus</taxon>
    </lineage>
</organism>
<accession>A0A0R1VAV0</accession>
<keyword evidence="2" id="KW-0378">Hydrolase</keyword>
<dbReference type="GO" id="GO:0006310">
    <property type="term" value="P:DNA recombination"/>
    <property type="evidence" value="ECO:0007669"/>
    <property type="project" value="InterPro"/>
</dbReference>
<comment type="caution">
    <text evidence="10">The sequence shown here is derived from an EMBL/GenBank/DDBJ whole genome shotgun (WGS) entry which is preliminary data.</text>
</comment>
<dbReference type="RefSeq" id="WP_056937136.1">
    <property type="nucleotide sequence ID" value="NZ_AZFN01000008.1"/>
</dbReference>
<dbReference type="GO" id="GO:0043590">
    <property type="term" value="C:bacterial nucleoid"/>
    <property type="evidence" value="ECO:0007669"/>
    <property type="project" value="TreeGrafter"/>
</dbReference>
<evidence type="ECO:0000256" key="3">
    <source>
        <dbReference type="ARBA" id="ARBA00022806"/>
    </source>
</evidence>
<evidence type="ECO:0000256" key="5">
    <source>
        <dbReference type="ARBA" id="ARBA00023125"/>
    </source>
</evidence>
<evidence type="ECO:0000259" key="8">
    <source>
        <dbReference type="PROSITE" id="PS51192"/>
    </source>
</evidence>
<proteinExistence type="predicted"/>
<dbReference type="InterPro" id="IPR032284">
    <property type="entry name" value="RecQ_Zn-bd"/>
</dbReference>
<dbReference type="InterPro" id="IPR011545">
    <property type="entry name" value="DEAD/DEAH_box_helicase_dom"/>
</dbReference>
<gene>
    <name evidence="10" type="ORF">FC60_GL001706</name>
</gene>
<dbReference type="InterPro" id="IPR027417">
    <property type="entry name" value="P-loop_NTPase"/>
</dbReference>
<dbReference type="PANTHER" id="PTHR13710">
    <property type="entry name" value="DNA HELICASE RECQ FAMILY MEMBER"/>
    <property type="match status" value="1"/>
</dbReference>
<evidence type="ECO:0000256" key="2">
    <source>
        <dbReference type="ARBA" id="ARBA00022801"/>
    </source>
</evidence>
<evidence type="ECO:0000259" key="9">
    <source>
        <dbReference type="PROSITE" id="PS51194"/>
    </source>
</evidence>
<feature type="domain" description="Helicase C-terminal" evidence="9">
    <location>
        <begin position="225"/>
        <end position="382"/>
    </location>
</feature>
<dbReference type="GO" id="GO:0005524">
    <property type="term" value="F:ATP binding"/>
    <property type="evidence" value="ECO:0007669"/>
    <property type="project" value="UniProtKB-KW"/>
</dbReference>
<dbReference type="AlphaFoldDB" id="A0A0R1VAV0"/>
<dbReference type="PROSITE" id="PS51194">
    <property type="entry name" value="HELICASE_CTER"/>
    <property type="match status" value="1"/>
</dbReference>
<keyword evidence="1" id="KW-0547">Nucleotide-binding</keyword>
<keyword evidence="4" id="KW-0067">ATP-binding</keyword>
<dbReference type="CDD" id="cd17920">
    <property type="entry name" value="DEXHc_RecQ"/>
    <property type="match status" value="1"/>
</dbReference>
<dbReference type="Proteomes" id="UP000051739">
    <property type="component" value="Unassembled WGS sequence"/>
</dbReference>
<feature type="domain" description="Helicase ATP-binding" evidence="8">
    <location>
        <begin position="29"/>
        <end position="196"/>
    </location>
</feature>
<evidence type="ECO:0000256" key="1">
    <source>
        <dbReference type="ARBA" id="ARBA00022741"/>
    </source>
</evidence>
<reference evidence="10 11" key="1">
    <citation type="journal article" date="2015" name="Genome Announc.">
        <title>Expanding the biotechnology potential of lactobacilli through comparative genomics of 213 strains and associated genera.</title>
        <authorList>
            <person name="Sun Z."/>
            <person name="Harris H.M."/>
            <person name="McCann A."/>
            <person name="Guo C."/>
            <person name="Argimon S."/>
            <person name="Zhang W."/>
            <person name="Yang X."/>
            <person name="Jeffery I.B."/>
            <person name="Cooney J.C."/>
            <person name="Kagawa T.F."/>
            <person name="Liu W."/>
            <person name="Song Y."/>
            <person name="Salvetti E."/>
            <person name="Wrobel A."/>
            <person name="Rasinkangas P."/>
            <person name="Parkhill J."/>
            <person name="Rea M.C."/>
            <person name="O'Sullivan O."/>
            <person name="Ritari J."/>
            <person name="Douillard F.P."/>
            <person name="Paul Ross R."/>
            <person name="Yang R."/>
            <person name="Briner A.E."/>
            <person name="Felis G.E."/>
            <person name="de Vos W.M."/>
            <person name="Barrangou R."/>
            <person name="Klaenhammer T.R."/>
            <person name="Caufield P.W."/>
            <person name="Cui Y."/>
            <person name="Zhang H."/>
            <person name="O'Toole P.W."/>
        </authorList>
    </citation>
    <scope>NUCLEOTIDE SEQUENCE [LARGE SCALE GENOMIC DNA]</scope>
    <source>
        <strain evidence="10 11">DSM 16045</strain>
    </source>
</reference>
<dbReference type="GO" id="GO:0006281">
    <property type="term" value="P:DNA repair"/>
    <property type="evidence" value="ECO:0007669"/>
    <property type="project" value="TreeGrafter"/>
</dbReference>
<dbReference type="EMBL" id="AZFN01000008">
    <property type="protein sequence ID" value="KRM02695.1"/>
    <property type="molecule type" value="Genomic_DNA"/>
</dbReference>
<dbReference type="Gene3D" id="3.40.50.300">
    <property type="entry name" value="P-loop containing nucleotide triphosphate hydrolases"/>
    <property type="match status" value="2"/>
</dbReference>
<keyword evidence="3 10" id="KW-0347">Helicase</keyword>
<sequence length="481" mass="54458">MATIQAQLKQILHDKFGFDHFRPGQLATLEALLTGQPTLAVLPTGAGKTLLYQLPAYLLKGPILIVSPLISLMQDQLNRLRQQGLKKAAMLNSTIGYQDRQLILNHLSDYQFIFTSPEMLAKETNLAAFKRQGVAMMVIDEAHCISQWGPDFRPEYLLLKEVIKSLQPAKLLMLTATATPNTRQDIIDRLGLTSQQVHQIVQSVNRENIFLAVEKVFNPDEKRQRLVELLQQLGGQGIIYFSSRALANEMSAYLSAVTDYQVAAYHAGISDVDRYRIQQQFMHDELQIVCATSAFGMGIDKDNIRYVIHYHLPNSLENYVQEIGRAGRNGQQALAILLYAPGDIQIPRLLTSVEVPPISVMEQFNKGGVPIEALGPQAEVIAFYLSHQTSPQVIKQLFHEQEQKVQARLDKMMEYLQTQTCRRQVILNYFGESKIEQGQLCCDVDLPHWTVSNLDLPAEVSRSLPNSQLDWRRRLNSFFNL</sequence>
<dbReference type="SMART" id="SM00490">
    <property type="entry name" value="HELICc"/>
    <property type="match status" value="1"/>
</dbReference>
<dbReference type="NCBIfam" id="TIGR00614">
    <property type="entry name" value="recQ_fam"/>
    <property type="match status" value="1"/>
</dbReference>
<dbReference type="GO" id="GO:0005737">
    <property type="term" value="C:cytoplasm"/>
    <property type="evidence" value="ECO:0007669"/>
    <property type="project" value="TreeGrafter"/>
</dbReference>
<evidence type="ECO:0000313" key="11">
    <source>
        <dbReference type="Proteomes" id="UP000051739"/>
    </source>
</evidence>
<dbReference type="GO" id="GO:0003677">
    <property type="term" value="F:DNA binding"/>
    <property type="evidence" value="ECO:0007669"/>
    <property type="project" value="UniProtKB-KW"/>
</dbReference>
<dbReference type="PANTHER" id="PTHR13710:SF84">
    <property type="entry name" value="ATP-DEPENDENT DNA HELICASE RECS-RELATED"/>
    <property type="match status" value="1"/>
</dbReference>
<dbReference type="InterPro" id="IPR002464">
    <property type="entry name" value="DNA/RNA_helicase_DEAH_CS"/>
</dbReference>
<dbReference type="SMART" id="SM00487">
    <property type="entry name" value="DEXDc"/>
    <property type="match status" value="1"/>
</dbReference>
<dbReference type="Pfam" id="PF00271">
    <property type="entry name" value="Helicase_C"/>
    <property type="match status" value="1"/>
</dbReference>
<keyword evidence="5" id="KW-0238">DNA-binding</keyword>
<dbReference type="PROSITE" id="PS00690">
    <property type="entry name" value="DEAH_ATP_HELICASE"/>
    <property type="match status" value="1"/>
</dbReference>
<evidence type="ECO:0000256" key="7">
    <source>
        <dbReference type="ARBA" id="ARBA00044550"/>
    </source>
</evidence>
<evidence type="ECO:0000256" key="4">
    <source>
        <dbReference type="ARBA" id="ARBA00022840"/>
    </source>
</evidence>
<dbReference type="PROSITE" id="PS51192">
    <property type="entry name" value="HELICASE_ATP_BIND_1"/>
    <property type="match status" value="1"/>
</dbReference>
<name>A0A0R1VAV0_9LACO</name>
<protein>
    <recommendedName>
        <fullName evidence="6">ATP-dependent DNA helicase RecQ</fullName>
    </recommendedName>
    <alternativeName>
        <fullName evidence="7">DNA 3'-5' helicase RecQ</fullName>
    </alternativeName>
</protein>
<dbReference type="GO" id="GO:0009378">
    <property type="term" value="F:four-way junction helicase activity"/>
    <property type="evidence" value="ECO:0007669"/>
    <property type="project" value="TreeGrafter"/>
</dbReference>
<dbReference type="Pfam" id="PF00270">
    <property type="entry name" value="DEAD"/>
    <property type="match status" value="1"/>
</dbReference>
<dbReference type="PATRIC" id="fig|1423749.3.peg.1765"/>
<keyword evidence="11" id="KW-1185">Reference proteome</keyword>
<dbReference type="Pfam" id="PF16124">
    <property type="entry name" value="RecQ_Zn_bind"/>
    <property type="match status" value="1"/>
</dbReference>
<dbReference type="GO" id="GO:0030894">
    <property type="term" value="C:replisome"/>
    <property type="evidence" value="ECO:0007669"/>
    <property type="project" value="TreeGrafter"/>
</dbReference>
<dbReference type="GO" id="GO:0016787">
    <property type="term" value="F:hydrolase activity"/>
    <property type="evidence" value="ECO:0007669"/>
    <property type="project" value="UniProtKB-KW"/>
</dbReference>